<dbReference type="eggNOG" id="KOG2475">
    <property type="taxonomic scope" value="Eukaryota"/>
</dbReference>
<dbReference type="GO" id="GO:0003697">
    <property type="term" value="F:single-stranded DNA binding"/>
    <property type="evidence" value="ECO:0000318"/>
    <property type="project" value="GO_Central"/>
</dbReference>
<protein>
    <submittedName>
        <fullName evidence="7">Uncharacterized protein CDC45-1</fullName>
    </submittedName>
</protein>
<dbReference type="OrthoDB" id="10258882at2759"/>
<evidence type="ECO:0000313" key="7">
    <source>
        <dbReference type="EMBL" id="EFJ12933.1"/>
    </source>
</evidence>
<evidence type="ECO:0000256" key="1">
    <source>
        <dbReference type="ARBA" id="ARBA00004123"/>
    </source>
</evidence>
<dbReference type="GO" id="GO:0000727">
    <property type="term" value="P:double-strand break repair via break-induced replication"/>
    <property type="evidence" value="ECO:0000318"/>
    <property type="project" value="GO_Central"/>
</dbReference>
<evidence type="ECO:0000256" key="2">
    <source>
        <dbReference type="ARBA" id="ARBA00010727"/>
    </source>
</evidence>
<dbReference type="GO" id="GO:0006270">
    <property type="term" value="P:DNA replication initiation"/>
    <property type="evidence" value="ECO:0000318"/>
    <property type="project" value="GO_Central"/>
</dbReference>
<proteinExistence type="inferred from homology"/>
<evidence type="ECO:0000313" key="8">
    <source>
        <dbReference type="Proteomes" id="UP000001514"/>
    </source>
</evidence>
<dbReference type="InterPro" id="IPR003874">
    <property type="entry name" value="CDC45"/>
</dbReference>
<dbReference type="GO" id="GO:0031261">
    <property type="term" value="C:DNA replication preinitiation complex"/>
    <property type="evidence" value="ECO:0000318"/>
    <property type="project" value="GO_Central"/>
</dbReference>
<dbReference type="AlphaFoldDB" id="D8SRY2"/>
<dbReference type="PANTHER" id="PTHR10507:SF0">
    <property type="entry name" value="CELL DIVISION CONTROL PROTEIN 45 HOMOLOG"/>
    <property type="match status" value="1"/>
</dbReference>
<name>D8SRY2_SELML</name>
<feature type="region of interest" description="Disordered" evidence="6">
    <location>
        <begin position="157"/>
        <end position="211"/>
    </location>
</feature>
<dbReference type="GeneID" id="9639723"/>
<evidence type="ECO:0000256" key="4">
    <source>
        <dbReference type="ARBA" id="ARBA00023242"/>
    </source>
</evidence>
<dbReference type="GO" id="GO:0003682">
    <property type="term" value="F:chromatin binding"/>
    <property type="evidence" value="ECO:0000318"/>
    <property type="project" value="GO_Central"/>
</dbReference>
<dbReference type="GO" id="GO:1902977">
    <property type="term" value="P:mitotic DNA replication preinitiation complex assembly"/>
    <property type="evidence" value="ECO:0000318"/>
    <property type="project" value="GO_Central"/>
</dbReference>
<comment type="similarity">
    <text evidence="2">Belongs to the CDC45 family.</text>
</comment>
<evidence type="ECO:0000256" key="3">
    <source>
        <dbReference type="ARBA" id="ARBA00022705"/>
    </source>
</evidence>
<comment type="subcellular location">
    <subcellularLocation>
        <location evidence="1">Nucleus</location>
    </subcellularLocation>
</comment>
<dbReference type="PANTHER" id="PTHR10507">
    <property type="entry name" value="CDC45-RELATED PROTEIN"/>
    <property type="match status" value="1"/>
</dbReference>
<feature type="compositionally biased region" description="Acidic residues" evidence="6">
    <location>
        <begin position="159"/>
        <end position="177"/>
    </location>
</feature>
<dbReference type="FunCoup" id="D8SRY2">
    <property type="interactions" value="3032"/>
</dbReference>
<keyword evidence="3" id="KW-0235">DNA replication</keyword>
<organism evidence="8">
    <name type="scientific">Selaginella moellendorffii</name>
    <name type="common">Spikemoss</name>
    <dbReference type="NCBI Taxonomy" id="88036"/>
    <lineage>
        <taxon>Eukaryota</taxon>
        <taxon>Viridiplantae</taxon>
        <taxon>Streptophyta</taxon>
        <taxon>Embryophyta</taxon>
        <taxon>Tracheophyta</taxon>
        <taxon>Lycopodiopsida</taxon>
        <taxon>Selaginellales</taxon>
        <taxon>Selaginellaceae</taxon>
        <taxon>Selaginella</taxon>
    </lineage>
</organism>
<dbReference type="Proteomes" id="UP000001514">
    <property type="component" value="Unassembled WGS sequence"/>
</dbReference>
<dbReference type="EMBL" id="GL377636">
    <property type="protein sequence ID" value="EFJ12933.1"/>
    <property type="molecule type" value="Genomic_DNA"/>
</dbReference>
<dbReference type="Pfam" id="PF02724">
    <property type="entry name" value="CDC45"/>
    <property type="match status" value="2"/>
</dbReference>
<dbReference type="Gramene" id="EFJ12933">
    <property type="protein sequence ID" value="EFJ12933"/>
    <property type="gene ID" value="SELMODRAFT_425073"/>
</dbReference>
<dbReference type="KEGG" id="smo:SELMODRAFT_425073"/>
<evidence type="ECO:0000256" key="5">
    <source>
        <dbReference type="ARBA" id="ARBA00023306"/>
    </source>
</evidence>
<keyword evidence="8" id="KW-1185">Reference proteome</keyword>
<sequence>MVRESSGAHFYRRLKSAASAASSCPLHILPSTVDADSVCALKIFRSILNADNVRHSVFPVSRMADVGSRAAAIQAEEPLVVLLINWGGTQDLRRQLKLGPRVLVFVVDSHRPIHLNNWSDHNQQVTVLYAREEEMERDIVYDFDVGSLADFSFMTAASDGEEDEDEEESDDEEELDGGGDGGGDKHNSMRKRGRDRDNSSDHADNLRRDMRRRKKDYYSTGTFHGRAAGRQVYDISHALHINTHELLWLACVSLTDQFVHERLTMERYQSGVMELDTYVKTSGNSEMVTKVTMKDGTVVKAPDRSRITNDEEPRLMLLREWTLYDSMLCSSYVATKLKTWSDGGLKRLKLLLATMGIALVEGQQKYEYMSGETRRRMKEEFQRSSPQFGLTDLYYRSFQKLHGYSSEVSAADVVYGLTALLEASCDDHGGQFMRAYSALAPKRWHELQQGMELAINVQRAILRQGSLAVTKQGFVKNTKMFRWFKLEDGHDVELLARPMALTKLCYFVMDALREQGARSKPLVCAIRCPQSDKALVVGVSHRLRLGAQMGNRFGSVFKTVAANLGVDFQQDGFDAAWIQTDAASVGAFMTQLSENLPK</sequence>
<dbReference type="OMA" id="NWTQKGD"/>
<accession>D8SRY2</accession>
<dbReference type="HOGENOM" id="CLU_005871_1_0_1"/>
<dbReference type="STRING" id="88036.D8SRY2"/>
<feature type="compositionally biased region" description="Basic and acidic residues" evidence="6">
    <location>
        <begin position="194"/>
        <end position="208"/>
    </location>
</feature>
<keyword evidence="5" id="KW-0131">Cell cycle</keyword>
<gene>
    <name evidence="7" type="primary">CDC45-1</name>
    <name evidence="7" type="ORF">SELMODRAFT_425073</name>
</gene>
<dbReference type="InParanoid" id="D8SRY2"/>
<dbReference type="GO" id="GO:0003688">
    <property type="term" value="F:DNA replication origin binding"/>
    <property type="evidence" value="ECO:0000318"/>
    <property type="project" value="GO_Central"/>
</dbReference>
<evidence type="ECO:0000256" key="6">
    <source>
        <dbReference type="SAM" id="MobiDB-lite"/>
    </source>
</evidence>
<keyword evidence="4" id="KW-0539">Nucleus</keyword>
<reference evidence="7 8" key="1">
    <citation type="journal article" date="2011" name="Science">
        <title>The Selaginella genome identifies genetic changes associated with the evolution of vascular plants.</title>
        <authorList>
            <person name="Banks J.A."/>
            <person name="Nishiyama T."/>
            <person name="Hasebe M."/>
            <person name="Bowman J.L."/>
            <person name="Gribskov M."/>
            <person name="dePamphilis C."/>
            <person name="Albert V.A."/>
            <person name="Aono N."/>
            <person name="Aoyama T."/>
            <person name="Ambrose B.A."/>
            <person name="Ashton N.W."/>
            <person name="Axtell M.J."/>
            <person name="Barker E."/>
            <person name="Barker M.S."/>
            <person name="Bennetzen J.L."/>
            <person name="Bonawitz N.D."/>
            <person name="Chapple C."/>
            <person name="Cheng C."/>
            <person name="Correa L.G."/>
            <person name="Dacre M."/>
            <person name="DeBarry J."/>
            <person name="Dreyer I."/>
            <person name="Elias M."/>
            <person name="Engstrom E.M."/>
            <person name="Estelle M."/>
            <person name="Feng L."/>
            <person name="Finet C."/>
            <person name="Floyd S.K."/>
            <person name="Frommer W.B."/>
            <person name="Fujita T."/>
            <person name="Gramzow L."/>
            <person name="Gutensohn M."/>
            <person name="Harholt J."/>
            <person name="Hattori M."/>
            <person name="Heyl A."/>
            <person name="Hirai T."/>
            <person name="Hiwatashi Y."/>
            <person name="Ishikawa M."/>
            <person name="Iwata M."/>
            <person name="Karol K.G."/>
            <person name="Koehler B."/>
            <person name="Kolukisaoglu U."/>
            <person name="Kubo M."/>
            <person name="Kurata T."/>
            <person name="Lalonde S."/>
            <person name="Li K."/>
            <person name="Li Y."/>
            <person name="Litt A."/>
            <person name="Lyons E."/>
            <person name="Manning G."/>
            <person name="Maruyama T."/>
            <person name="Michael T.P."/>
            <person name="Mikami K."/>
            <person name="Miyazaki S."/>
            <person name="Morinaga S."/>
            <person name="Murata T."/>
            <person name="Mueller-Roeber B."/>
            <person name="Nelson D.R."/>
            <person name="Obara M."/>
            <person name="Oguri Y."/>
            <person name="Olmstead R.G."/>
            <person name="Onodera N."/>
            <person name="Petersen B.L."/>
            <person name="Pils B."/>
            <person name="Prigge M."/>
            <person name="Rensing S.A."/>
            <person name="Riano-Pachon D.M."/>
            <person name="Roberts A.W."/>
            <person name="Sato Y."/>
            <person name="Scheller H.V."/>
            <person name="Schulz B."/>
            <person name="Schulz C."/>
            <person name="Shakirov E.V."/>
            <person name="Shibagaki N."/>
            <person name="Shinohara N."/>
            <person name="Shippen D.E."/>
            <person name="Soerensen I."/>
            <person name="Sotooka R."/>
            <person name="Sugimoto N."/>
            <person name="Sugita M."/>
            <person name="Sumikawa N."/>
            <person name="Tanurdzic M."/>
            <person name="Theissen G."/>
            <person name="Ulvskov P."/>
            <person name="Wakazuki S."/>
            <person name="Weng J.K."/>
            <person name="Willats W.W."/>
            <person name="Wipf D."/>
            <person name="Wolf P.G."/>
            <person name="Yang L."/>
            <person name="Zimmer A.D."/>
            <person name="Zhu Q."/>
            <person name="Mitros T."/>
            <person name="Hellsten U."/>
            <person name="Loque D."/>
            <person name="Otillar R."/>
            <person name="Salamov A."/>
            <person name="Schmutz J."/>
            <person name="Shapiro H."/>
            <person name="Lindquist E."/>
            <person name="Lucas S."/>
            <person name="Rokhsar D."/>
            <person name="Grigoriev I.V."/>
        </authorList>
    </citation>
    <scope>NUCLEOTIDE SEQUENCE [LARGE SCALE GENOMIC DNA]</scope>
</reference>